<sequence length="217" mass="24819">MDSQIATSNSSNSSTEMTKNNVSMVFPNRAQFYSSCQLQNFSMPDSIIFYISKNPSTSKSYQKMIQSCRIFFIKNPIIIVPVVRFIEVKDRKGWYTQGSLPSKDRPNGRAVYLNELTSKIWITDLMDVWEHAPDWPIVMSFVPKIYQCDATDISIEKQMFSFNDLMVIASKCEKLHLANVIISNNDEIVPETKEDYLKTAISLEALVKALPNVKTYS</sequence>
<dbReference type="AlphaFoldDB" id="A0A914PTM6"/>
<dbReference type="WBParaSite" id="PDA_v2.g18219.t1">
    <property type="protein sequence ID" value="PDA_v2.g18219.t1"/>
    <property type="gene ID" value="PDA_v2.g18219"/>
</dbReference>
<evidence type="ECO:0000313" key="1">
    <source>
        <dbReference type="Proteomes" id="UP000887578"/>
    </source>
</evidence>
<evidence type="ECO:0000313" key="2">
    <source>
        <dbReference type="WBParaSite" id="PDA_v2.g18219.t1"/>
    </source>
</evidence>
<name>A0A914PTM6_9BILA</name>
<organism evidence="1 2">
    <name type="scientific">Panagrolaimus davidi</name>
    <dbReference type="NCBI Taxonomy" id="227884"/>
    <lineage>
        <taxon>Eukaryota</taxon>
        <taxon>Metazoa</taxon>
        <taxon>Ecdysozoa</taxon>
        <taxon>Nematoda</taxon>
        <taxon>Chromadorea</taxon>
        <taxon>Rhabditida</taxon>
        <taxon>Tylenchina</taxon>
        <taxon>Panagrolaimomorpha</taxon>
        <taxon>Panagrolaimoidea</taxon>
        <taxon>Panagrolaimidae</taxon>
        <taxon>Panagrolaimus</taxon>
    </lineage>
</organism>
<protein>
    <submittedName>
        <fullName evidence="2">Uncharacterized protein</fullName>
    </submittedName>
</protein>
<dbReference type="Proteomes" id="UP000887578">
    <property type="component" value="Unplaced"/>
</dbReference>
<keyword evidence="1" id="KW-1185">Reference proteome</keyword>
<proteinExistence type="predicted"/>
<reference evidence="2" key="1">
    <citation type="submission" date="2022-11" db="UniProtKB">
        <authorList>
            <consortium name="WormBaseParasite"/>
        </authorList>
    </citation>
    <scope>IDENTIFICATION</scope>
</reference>
<accession>A0A914PTM6</accession>